<dbReference type="EMBL" id="FOZK01000002">
    <property type="protein sequence ID" value="SFS00940.1"/>
    <property type="molecule type" value="Genomic_DNA"/>
</dbReference>
<dbReference type="Gene3D" id="2.40.30.10">
    <property type="entry name" value="Translation factors"/>
    <property type="match status" value="1"/>
</dbReference>
<dbReference type="AlphaFoldDB" id="A0A1I6LCH6"/>
<evidence type="ECO:0000259" key="1">
    <source>
        <dbReference type="PROSITE" id="PS51384"/>
    </source>
</evidence>
<dbReference type="STRING" id="767519.SAMN05216559_2426"/>
<dbReference type="PROSITE" id="PS51384">
    <property type="entry name" value="FAD_FR"/>
    <property type="match status" value="1"/>
</dbReference>
<gene>
    <name evidence="2" type="ORF">SAMN05216559_2426</name>
</gene>
<evidence type="ECO:0000313" key="3">
    <source>
        <dbReference type="Proteomes" id="UP000199062"/>
    </source>
</evidence>
<dbReference type="SUPFAM" id="SSF52343">
    <property type="entry name" value="Ferredoxin reductase-like, C-terminal NADP-linked domain"/>
    <property type="match status" value="1"/>
</dbReference>
<proteinExistence type="predicted"/>
<reference evidence="2 3" key="1">
    <citation type="submission" date="2016-10" db="EMBL/GenBank/DDBJ databases">
        <authorList>
            <person name="de Groot N.N."/>
        </authorList>
    </citation>
    <scope>NUCLEOTIDE SEQUENCE [LARGE SCALE GENOMIC DNA]</scope>
    <source>
        <strain evidence="2 3">CGMCC 1.10457</strain>
    </source>
</reference>
<dbReference type="SUPFAM" id="SSF63380">
    <property type="entry name" value="Riboflavin synthase domain-like"/>
    <property type="match status" value="1"/>
</dbReference>
<keyword evidence="2" id="KW-0223">Dioxygenase</keyword>
<dbReference type="CDD" id="cd00322">
    <property type="entry name" value="FNR_like"/>
    <property type="match status" value="1"/>
</dbReference>
<dbReference type="GO" id="GO:0051213">
    <property type="term" value="F:dioxygenase activity"/>
    <property type="evidence" value="ECO:0007669"/>
    <property type="project" value="UniProtKB-KW"/>
</dbReference>
<organism evidence="2 3">
    <name type="scientific">Halomicrobium zhouii</name>
    <dbReference type="NCBI Taxonomy" id="767519"/>
    <lineage>
        <taxon>Archaea</taxon>
        <taxon>Methanobacteriati</taxon>
        <taxon>Methanobacteriota</taxon>
        <taxon>Stenosarchaea group</taxon>
        <taxon>Halobacteria</taxon>
        <taxon>Halobacteriales</taxon>
        <taxon>Haloarculaceae</taxon>
        <taxon>Halomicrobium</taxon>
    </lineage>
</organism>
<dbReference type="OrthoDB" id="35401at2157"/>
<dbReference type="RefSeq" id="WP_089816770.1">
    <property type="nucleotide sequence ID" value="NZ_FOZK01000002.1"/>
</dbReference>
<dbReference type="InterPro" id="IPR050415">
    <property type="entry name" value="MRET"/>
</dbReference>
<evidence type="ECO:0000313" key="2">
    <source>
        <dbReference type="EMBL" id="SFS00940.1"/>
    </source>
</evidence>
<keyword evidence="3" id="KW-1185">Reference proteome</keyword>
<dbReference type="InterPro" id="IPR017927">
    <property type="entry name" value="FAD-bd_FR_type"/>
</dbReference>
<dbReference type="PANTHER" id="PTHR47354:SF5">
    <property type="entry name" value="PROTEIN RFBI"/>
    <property type="match status" value="1"/>
</dbReference>
<name>A0A1I6LCH6_9EURY</name>
<dbReference type="InterPro" id="IPR039261">
    <property type="entry name" value="FNR_nucleotide-bd"/>
</dbReference>
<keyword evidence="2" id="KW-0560">Oxidoreductase</keyword>
<accession>A0A1I6LCH6</accession>
<protein>
    <submittedName>
        <fullName evidence="2">3-phenylpropionate/trans-cinnamate dioxygenase ferredoxin reductase subunit</fullName>
    </submittedName>
</protein>
<dbReference type="InterPro" id="IPR017938">
    <property type="entry name" value="Riboflavin_synthase-like_b-brl"/>
</dbReference>
<dbReference type="Proteomes" id="UP000199062">
    <property type="component" value="Unassembled WGS sequence"/>
</dbReference>
<feature type="domain" description="FAD-binding FR-type" evidence="1">
    <location>
        <begin position="1"/>
        <end position="129"/>
    </location>
</feature>
<dbReference type="PANTHER" id="PTHR47354">
    <property type="entry name" value="NADH OXIDOREDUCTASE HCR"/>
    <property type="match status" value="1"/>
</dbReference>
<sequence length="243" mass="25493">MDPTQTAVRAVHDVGPDAVAIDLESPTEFDAQPGQFVKLTFDLADKLEFEALERLAAEGELDVETADELERGDEVLVSRFYTISSPDVGDTFEITVGIDPEGTLAPVLADLSAGDVVTVSGPFGNDYYEGEDPAVILAGGPGVGPAIGIAERALAEDNRAAVVYRDDVPIHQDRLSDLRDEGATVTLLAAGEDLPPVVADVLDDYGADSQLFVYGFADFIDDATSAIDAAGGDSEGAKIENFG</sequence>